<feature type="compositionally biased region" description="Low complexity" evidence="1">
    <location>
        <begin position="54"/>
        <end position="64"/>
    </location>
</feature>
<feature type="compositionally biased region" description="Basic and acidic residues" evidence="1">
    <location>
        <begin position="39"/>
        <end position="53"/>
    </location>
</feature>
<comment type="caution">
    <text evidence="3">The sequence shown here is derived from an EMBL/GenBank/DDBJ whole genome shotgun (WGS) entry which is preliminary data.</text>
</comment>
<name>A0AB34HJW3_ESCRO</name>
<accession>A0AB34HJW3</accession>
<dbReference type="InterPro" id="IPR021854">
    <property type="entry name" value="WASH1_WAHD"/>
</dbReference>
<sequence>MAAGGGARARGRERRGGGAGGAEAAGVAQVRARAWPGRAGRERGRSQRGRKEAGAAPGDAAGPGADAGGPGPVTSASASGWLAAPRRRLGLSRRLEGVFFLLSPAPMCPSFLLAPLSSGLGEQSPDILNPGVSSHCLSCLGSRSSGAGVRRMLESTLSVLSQTQTAGRGAVCPSPCPVAGGCAGSPDAQFPPPGTMTPTGTQRPLADQTYAVPLIQPDLRREEAIQQVADALQHLQKVSGDIFSRASGWGGGEGDTAAGSDLGHMPYPQALGLAPPKVQDRACGSDGSPIGSRLLQNEEGADAREENQRLLPEVREGLLKEGCERGHSGWGTPPEGPPLGPGNEYQSLEA</sequence>
<feature type="domain" description="WASH1 WAHD" evidence="2">
    <location>
        <begin position="208"/>
        <end position="246"/>
    </location>
</feature>
<evidence type="ECO:0000313" key="3">
    <source>
        <dbReference type="EMBL" id="KAJ8790834.1"/>
    </source>
</evidence>
<feature type="compositionally biased region" description="Basic and acidic residues" evidence="1">
    <location>
        <begin position="301"/>
        <end position="327"/>
    </location>
</feature>
<dbReference type="Proteomes" id="UP001159641">
    <property type="component" value="Unassembled WGS sequence"/>
</dbReference>
<feature type="region of interest" description="Disordered" evidence="1">
    <location>
        <begin position="278"/>
        <end position="350"/>
    </location>
</feature>
<proteinExistence type="predicted"/>
<dbReference type="Pfam" id="PF11945">
    <property type="entry name" value="WASH_WAHD"/>
    <property type="match status" value="1"/>
</dbReference>
<feature type="compositionally biased region" description="Low complexity" evidence="1">
    <location>
        <begin position="24"/>
        <end position="34"/>
    </location>
</feature>
<feature type="region of interest" description="Disordered" evidence="1">
    <location>
        <begin position="1"/>
        <end position="79"/>
    </location>
</feature>
<evidence type="ECO:0000256" key="1">
    <source>
        <dbReference type="SAM" id="MobiDB-lite"/>
    </source>
</evidence>
<dbReference type="AlphaFoldDB" id="A0AB34HJW3"/>
<evidence type="ECO:0000313" key="4">
    <source>
        <dbReference type="Proteomes" id="UP001159641"/>
    </source>
</evidence>
<protein>
    <recommendedName>
        <fullName evidence="2">WASH1 WAHD domain-containing protein</fullName>
    </recommendedName>
</protein>
<reference evidence="3 4" key="1">
    <citation type="submission" date="2022-11" db="EMBL/GenBank/DDBJ databases">
        <title>Whole genome sequence of Eschrichtius robustus ER-17-0199.</title>
        <authorList>
            <person name="Bruniche-Olsen A."/>
            <person name="Black A.N."/>
            <person name="Fields C.J."/>
            <person name="Walden K."/>
            <person name="Dewoody J.A."/>
        </authorList>
    </citation>
    <scope>NUCLEOTIDE SEQUENCE [LARGE SCALE GENOMIC DNA]</scope>
    <source>
        <strain evidence="3">ER-17-0199</strain>
        <tissue evidence="3">Blubber</tissue>
    </source>
</reference>
<gene>
    <name evidence="3" type="ORF">J1605_020928</name>
</gene>
<organism evidence="3 4">
    <name type="scientific">Eschrichtius robustus</name>
    <name type="common">California gray whale</name>
    <name type="synonym">Eschrichtius gibbosus</name>
    <dbReference type="NCBI Taxonomy" id="9764"/>
    <lineage>
        <taxon>Eukaryota</taxon>
        <taxon>Metazoa</taxon>
        <taxon>Chordata</taxon>
        <taxon>Craniata</taxon>
        <taxon>Vertebrata</taxon>
        <taxon>Euteleostomi</taxon>
        <taxon>Mammalia</taxon>
        <taxon>Eutheria</taxon>
        <taxon>Laurasiatheria</taxon>
        <taxon>Artiodactyla</taxon>
        <taxon>Whippomorpha</taxon>
        <taxon>Cetacea</taxon>
        <taxon>Mysticeti</taxon>
        <taxon>Eschrichtiidae</taxon>
        <taxon>Eschrichtius</taxon>
    </lineage>
</organism>
<dbReference type="EMBL" id="JAIQCJ010001324">
    <property type="protein sequence ID" value="KAJ8790834.1"/>
    <property type="molecule type" value="Genomic_DNA"/>
</dbReference>
<keyword evidence="4" id="KW-1185">Reference proteome</keyword>
<evidence type="ECO:0000259" key="2">
    <source>
        <dbReference type="Pfam" id="PF11945"/>
    </source>
</evidence>